<comment type="caution">
    <text evidence="1">The sequence shown here is derived from an EMBL/GenBank/DDBJ whole genome shotgun (WGS) entry which is preliminary data.</text>
</comment>
<dbReference type="EMBL" id="SOFS01000007">
    <property type="protein sequence ID" value="TFC23376.1"/>
    <property type="molecule type" value="Genomic_DNA"/>
</dbReference>
<accession>A0ABY2IRP7</accession>
<organism evidence="1 2">
    <name type="scientific">Cryobacterium glucosi</name>
    <dbReference type="NCBI Taxonomy" id="1259175"/>
    <lineage>
        <taxon>Bacteria</taxon>
        <taxon>Bacillati</taxon>
        <taxon>Actinomycetota</taxon>
        <taxon>Actinomycetes</taxon>
        <taxon>Micrococcales</taxon>
        <taxon>Microbacteriaceae</taxon>
        <taxon>Cryobacterium</taxon>
    </lineage>
</organism>
<protein>
    <submittedName>
        <fullName evidence="1">Uncharacterized protein</fullName>
    </submittedName>
</protein>
<keyword evidence="2" id="KW-1185">Reference proteome</keyword>
<dbReference type="Proteomes" id="UP000297604">
    <property type="component" value="Unassembled WGS sequence"/>
</dbReference>
<name>A0ABY2IRP7_9MICO</name>
<sequence>MVSSQRMDASSSPGANSAPVPLFMDVDGGLCALPVRLGAVWPTLERVALNTPEPYPSHAWADPAAVGALNDLVDEGLVRPVWCTTWDDAANFLIPALGLHGGPWPVAKVGTRYGALMWQGIWIKTEAVSRFTGTDRFVMVDDLLGDHEIRPWTAQRRSMHVAFGEENVLLIGTRPERGLTVEQVEQIRNFVA</sequence>
<gene>
    <name evidence="1" type="ORF">E3O46_02075</name>
</gene>
<evidence type="ECO:0000313" key="1">
    <source>
        <dbReference type="EMBL" id="TFC23376.1"/>
    </source>
</evidence>
<proteinExistence type="predicted"/>
<evidence type="ECO:0000313" key="2">
    <source>
        <dbReference type="Proteomes" id="UP000297604"/>
    </source>
</evidence>
<reference evidence="1 2" key="1">
    <citation type="submission" date="2019-03" db="EMBL/GenBank/DDBJ databases">
        <title>Genomics of glacier-inhabiting Cryobacterium strains.</title>
        <authorList>
            <person name="Liu Q."/>
            <person name="Xin Y.-H."/>
        </authorList>
    </citation>
    <scope>NUCLEOTIDE SEQUENCE [LARGE SCALE GENOMIC DNA]</scope>
    <source>
        <strain evidence="1 2">MDB1-5</strain>
    </source>
</reference>